<dbReference type="KEGG" id="bomb:GT348_05640"/>
<feature type="compositionally biased region" description="Pro residues" evidence="2">
    <location>
        <begin position="59"/>
        <end position="70"/>
    </location>
</feature>
<dbReference type="Pfam" id="PF00691">
    <property type="entry name" value="OmpA"/>
    <property type="match status" value="1"/>
</dbReference>
<dbReference type="GO" id="GO:0016020">
    <property type="term" value="C:membrane"/>
    <property type="evidence" value="ECO:0007669"/>
    <property type="project" value="UniProtKB-UniRule"/>
</dbReference>
<dbReference type="AlphaFoldDB" id="A0A6P1NFV9"/>
<evidence type="ECO:0000313" key="4">
    <source>
        <dbReference type="EMBL" id="QHI95797.1"/>
    </source>
</evidence>
<evidence type="ECO:0000256" key="2">
    <source>
        <dbReference type="SAM" id="MobiDB-lite"/>
    </source>
</evidence>
<dbReference type="InterPro" id="IPR036737">
    <property type="entry name" value="OmpA-like_sf"/>
</dbReference>
<feature type="domain" description="OmpA-like" evidence="3">
    <location>
        <begin position="94"/>
        <end position="205"/>
    </location>
</feature>
<organism evidence="4 5">
    <name type="scientific">Aristophania vespae</name>
    <dbReference type="NCBI Taxonomy" id="2697033"/>
    <lineage>
        <taxon>Bacteria</taxon>
        <taxon>Pseudomonadati</taxon>
        <taxon>Pseudomonadota</taxon>
        <taxon>Alphaproteobacteria</taxon>
        <taxon>Acetobacterales</taxon>
        <taxon>Acetobacteraceae</taxon>
        <taxon>Aristophania</taxon>
    </lineage>
</organism>
<dbReference type="Gene3D" id="3.30.1330.60">
    <property type="entry name" value="OmpA-like domain"/>
    <property type="match status" value="1"/>
</dbReference>
<dbReference type="InterPro" id="IPR006665">
    <property type="entry name" value="OmpA-like"/>
</dbReference>
<feature type="compositionally biased region" description="Polar residues" evidence="2">
    <location>
        <begin position="29"/>
        <end position="52"/>
    </location>
</feature>
<keyword evidence="5" id="KW-1185">Reference proteome</keyword>
<protein>
    <submittedName>
        <fullName evidence="4">OmpA family protein</fullName>
    </submittedName>
</protein>
<accession>A0A6P1NFV9</accession>
<dbReference type="EMBL" id="CP047652">
    <property type="protein sequence ID" value="QHI95797.1"/>
    <property type="molecule type" value="Genomic_DNA"/>
</dbReference>
<evidence type="ECO:0000313" key="5">
    <source>
        <dbReference type="Proteomes" id="UP000463975"/>
    </source>
</evidence>
<dbReference type="SUPFAM" id="SSF103088">
    <property type="entry name" value="OmpA-like"/>
    <property type="match status" value="1"/>
</dbReference>
<feature type="compositionally biased region" description="Basic and acidic residues" evidence="2">
    <location>
        <begin position="12"/>
        <end position="26"/>
    </location>
</feature>
<reference evidence="4 5" key="1">
    <citation type="submission" date="2020-01" db="EMBL/GenBank/DDBJ databases">
        <title>Genome sequencing of strain KACC 21507.</title>
        <authorList>
            <person name="Heo J."/>
            <person name="Kim S.-J."/>
            <person name="Kim J.-S."/>
            <person name="Hong S.-B."/>
            <person name="Kwon S.-W."/>
        </authorList>
    </citation>
    <scope>NUCLEOTIDE SEQUENCE [LARGE SCALE GENOMIC DNA]</scope>
    <source>
        <strain evidence="4 5">KACC 21507</strain>
    </source>
</reference>
<sequence>MAQISTNFDVLPKGDKNSAPQAEKKTKSVARSSPSSKAIQQAKTGSPSSAAHTTLPAIPQEPPKPVIIPPPFVPVPTHPAVAPTDIKADQAAKSQFVSLAGTKRVLFDTLSYSLNQETIDAVSNLGKELASQPHKRIVLESYANIPGDDPSQPRRVALARALAIRSLLIRSGVATTRIYPIAHGRTEAQDKEPADRVDIRLEENPVKYVPLSIAAPENTDPALTDPQKRSSVQ</sequence>
<evidence type="ECO:0000259" key="3">
    <source>
        <dbReference type="PROSITE" id="PS51123"/>
    </source>
</evidence>
<feature type="region of interest" description="Disordered" evidence="2">
    <location>
        <begin position="213"/>
        <end position="233"/>
    </location>
</feature>
<dbReference type="PROSITE" id="PS51123">
    <property type="entry name" value="OMPA_2"/>
    <property type="match status" value="1"/>
</dbReference>
<dbReference type="Proteomes" id="UP000463975">
    <property type="component" value="Chromosome"/>
</dbReference>
<evidence type="ECO:0000256" key="1">
    <source>
        <dbReference type="PROSITE-ProRule" id="PRU00473"/>
    </source>
</evidence>
<dbReference type="RefSeq" id="WP_160618872.1">
    <property type="nucleotide sequence ID" value="NZ_CP047652.1"/>
</dbReference>
<gene>
    <name evidence="4" type="ORF">GT348_05640</name>
</gene>
<keyword evidence="1" id="KW-0472">Membrane</keyword>
<proteinExistence type="predicted"/>
<name>A0A6P1NFV9_9PROT</name>
<feature type="region of interest" description="Disordered" evidence="2">
    <location>
        <begin position="1"/>
        <end position="70"/>
    </location>
</feature>